<reference evidence="1 2" key="1">
    <citation type="journal article" date="2020" name="Phytopathology">
        <title>Genome Sequence Resources of Colletotrichum truncatum, C. plurivorum, C. musicola, and C. sojae: Four Species Pathogenic to Soybean (Glycine max).</title>
        <authorList>
            <person name="Rogerio F."/>
            <person name="Boufleur T.R."/>
            <person name="Ciampi-Guillardi M."/>
            <person name="Sukno S.A."/>
            <person name="Thon M.R."/>
            <person name="Massola Junior N.S."/>
            <person name="Baroncelli R."/>
        </authorList>
    </citation>
    <scope>NUCLEOTIDE SEQUENCE [LARGE SCALE GENOMIC DNA]</scope>
    <source>
        <strain evidence="1 2">CMES1059</strain>
    </source>
</reference>
<keyword evidence="2" id="KW-1185">Reference proteome</keyword>
<organism evidence="1 2">
    <name type="scientific">Colletotrichum truncatum</name>
    <name type="common">Anthracnose fungus</name>
    <name type="synonym">Colletotrichum capsici</name>
    <dbReference type="NCBI Taxonomy" id="5467"/>
    <lineage>
        <taxon>Eukaryota</taxon>
        <taxon>Fungi</taxon>
        <taxon>Dikarya</taxon>
        <taxon>Ascomycota</taxon>
        <taxon>Pezizomycotina</taxon>
        <taxon>Sordariomycetes</taxon>
        <taxon>Hypocreomycetidae</taxon>
        <taxon>Glomerellales</taxon>
        <taxon>Glomerellaceae</taxon>
        <taxon>Colletotrichum</taxon>
        <taxon>Colletotrichum truncatum species complex</taxon>
    </lineage>
</organism>
<evidence type="ECO:0000313" key="2">
    <source>
        <dbReference type="Proteomes" id="UP000805649"/>
    </source>
</evidence>
<gene>
    <name evidence="1" type="ORF">CTRU02_210204</name>
</gene>
<comment type="caution">
    <text evidence="1">The sequence shown here is derived from an EMBL/GenBank/DDBJ whole genome shotgun (WGS) entry which is preliminary data.</text>
</comment>
<protein>
    <submittedName>
        <fullName evidence="1">Uncharacterized protein</fullName>
    </submittedName>
</protein>
<name>A0ACC3YUJ1_COLTU</name>
<accession>A0ACC3YUJ1</accession>
<evidence type="ECO:0000313" key="1">
    <source>
        <dbReference type="EMBL" id="KAL0935613.1"/>
    </source>
</evidence>
<dbReference type="EMBL" id="VUJX02000006">
    <property type="protein sequence ID" value="KAL0935613.1"/>
    <property type="molecule type" value="Genomic_DNA"/>
</dbReference>
<proteinExistence type="predicted"/>
<dbReference type="Proteomes" id="UP000805649">
    <property type="component" value="Unassembled WGS sequence"/>
</dbReference>
<sequence length="258" mass="29378">MAPVYADHPYELIQTPKFQASQDEKGSEPDMFCRVASEMAVVHNMVIRGLNSIYLQAPYVSHAESKYFVKYMLAWYSLLHVHHSGEETDFFPAIEDMSGEKGLMECNVSQHKKFHDGIESFKTYIDACASGKEKFDGEKVVTLIAGFGEVLTQHLRDEITTLLDLRKHGLDKMGGLEEKFGIEGERNMKELGLVVGLPFCFSNHDLGYEDGLWSSWPPAPNIVKLLCRHVMYRFNSKRWKFAACDRMGNLQPLYAVPE</sequence>